<dbReference type="EMBL" id="MBTF01000001">
    <property type="protein sequence ID" value="OOQ61957.1"/>
    <property type="molecule type" value="Genomic_DNA"/>
</dbReference>
<dbReference type="OrthoDB" id="9790442at2"/>
<gene>
    <name evidence="10" type="ORF">BC343_02540</name>
</gene>
<evidence type="ECO:0000256" key="5">
    <source>
        <dbReference type="ARBA" id="ARBA00023163"/>
    </source>
</evidence>
<evidence type="ECO:0000259" key="9">
    <source>
        <dbReference type="PROSITE" id="PS51755"/>
    </source>
</evidence>
<dbReference type="Proteomes" id="UP000189739">
    <property type="component" value="Unassembled WGS sequence"/>
</dbReference>
<dbReference type="GO" id="GO:0000156">
    <property type="term" value="F:phosphorelay response regulator activity"/>
    <property type="evidence" value="ECO:0007669"/>
    <property type="project" value="TreeGrafter"/>
</dbReference>
<keyword evidence="3" id="KW-0805">Transcription regulation</keyword>
<dbReference type="InterPro" id="IPR001789">
    <property type="entry name" value="Sig_transdc_resp-reg_receiver"/>
</dbReference>
<dbReference type="GO" id="GO:0032993">
    <property type="term" value="C:protein-DNA complex"/>
    <property type="evidence" value="ECO:0007669"/>
    <property type="project" value="TreeGrafter"/>
</dbReference>
<dbReference type="GO" id="GO:0005829">
    <property type="term" value="C:cytosol"/>
    <property type="evidence" value="ECO:0007669"/>
    <property type="project" value="TreeGrafter"/>
</dbReference>
<evidence type="ECO:0000256" key="4">
    <source>
        <dbReference type="ARBA" id="ARBA00023125"/>
    </source>
</evidence>
<keyword evidence="2" id="KW-0902">Two-component regulatory system</keyword>
<dbReference type="InterPro" id="IPR036388">
    <property type="entry name" value="WH-like_DNA-bd_sf"/>
</dbReference>
<dbReference type="AlphaFoldDB" id="A0A1S9PLY4"/>
<dbReference type="InterPro" id="IPR001867">
    <property type="entry name" value="OmpR/PhoB-type_DNA-bd"/>
</dbReference>
<comment type="caution">
    <text evidence="10">The sequence shown here is derived from an EMBL/GenBank/DDBJ whole genome shotgun (WGS) entry which is preliminary data.</text>
</comment>
<evidence type="ECO:0000256" key="6">
    <source>
        <dbReference type="PROSITE-ProRule" id="PRU00169"/>
    </source>
</evidence>
<dbReference type="Pfam" id="PF00486">
    <property type="entry name" value="Trans_reg_C"/>
    <property type="match status" value="1"/>
</dbReference>
<evidence type="ECO:0000313" key="11">
    <source>
        <dbReference type="Proteomes" id="UP000189739"/>
    </source>
</evidence>
<dbReference type="Pfam" id="PF00072">
    <property type="entry name" value="Response_reg"/>
    <property type="match status" value="1"/>
</dbReference>
<keyword evidence="11" id="KW-1185">Reference proteome</keyword>
<evidence type="ECO:0000256" key="7">
    <source>
        <dbReference type="PROSITE-ProRule" id="PRU01091"/>
    </source>
</evidence>
<protein>
    <submittedName>
        <fullName evidence="10">DNA-binding response regulator</fullName>
    </submittedName>
</protein>
<dbReference type="PANTHER" id="PTHR48111:SF22">
    <property type="entry name" value="REGULATOR OF RPOS"/>
    <property type="match status" value="1"/>
</dbReference>
<dbReference type="InterPro" id="IPR039420">
    <property type="entry name" value="WalR-like"/>
</dbReference>
<dbReference type="GO" id="GO:0000976">
    <property type="term" value="F:transcription cis-regulatory region binding"/>
    <property type="evidence" value="ECO:0007669"/>
    <property type="project" value="TreeGrafter"/>
</dbReference>
<dbReference type="GO" id="GO:0006355">
    <property type="term" value="P:regulation of DNA-templated transcription"/>
    <property type="evidence" value="ECO:0007669"/>
    <property type="project" value="InterPro"/>
</dbReference>
<evidence type="ECO:0000256" key="3">
    <source>
        <dbReference type="ARBA" id="ARBA00023015"/>
    </source>
</evidence>
<dbReference type="Gene3D" id="3.40.50.2300">
    <property type="match status" value="1"/>
</dbReference>
<sequence length="229" mass="26089">MKILIVEDEPELLQSMRLFLNSQGYRCEVAETYETASEKIIDDIFDCIILDISLPGGNGFDLVKLVKKLKKDDGVIIVSAFNELDNKLNGLKLGADDYLAKPFHLAELSARLHAIIRRRNFSGAEVFEHNELRVQVEDKMVFVHNKALLLNKKELDLLLFLIANKKRVISKSAISQHLSQNESGYYRGYDVIYAHMKNLKKKLTDAGCRDYIKTIYGVGYKLDCDEATD</sequence>
<dbReference type="PROSITE" id="PS51755">
    <property type="entry name" value="OMPR_PHOB"/>
    <property type="match status" value="1"/>
</dbReference>
<dbReference type="InterPro" id="IPR011006">
    <property type="entry name" value="CheY-like_superfamily"/>
</dbReference>
<feature type="modified residue" description="4-aspartylphosphate" evidence="6">
    <location>
        <position position="51"/>
    </location>
</feature>
<accession>A0A1S9PLY4</accession>
<dbReference type="PROSITE" id="PS50110">
    <property type="entry name" value="RESPONSE_REGULATORY"/>
    <property type="match status" value="1"/>
</dbReference>
<dbReference type="SMART" id="SM00862">
    <property type="entry name" value="Trans_reg_C"/>
    <property type="match status" value="1"/>
</dbReference>
<dbReference type="SMART" id="SM00448">
    <property type="entry name" value="REC"/>
    <property type="match status" value="1"/>
</dbReference>
<feature type="domain" description="OmpR/PhoB-type" evidence="9">
    <location>
        <begin position="124"/>
        <end position="224"/>
    </location>
</feature>
<proteinExistence type="predicted"/>
<keyword evidence="4 7" id="KW-0238">DNA-binding</keyword>
<keyword evidence="5" id="KW-0804">Transcription</keyword>
<feature type="domain" description="Response regulatory" evidence="8">
    <location>
        <begin position="2"/>
        <end position="116"/>
    </location>
</feature>
<dbReference type="PANTHER" id="PTHR48111">
    <property type="entry name" value="REGULATOR OF RPOS"/>
    <property type="match status" value="1"/>
</dbReference>
<evidence type="ECO:0000256" key="2">
    <source>
        <dbReference type="ARBA" id="ARBA00023012"/>
    </source>
</evidence>
<dbReference type="STRING" id="1792845.BC343_02540"/>
<keyword evidence="1 6" id="KW-0597">Phosphoprotein</keyword>
<evidence type="ECO:0000256" key="1">
    <source>
        <dbReference type="ARBA" id="ARBA00022553"/>
    </source>
</evidence>
<dbReference type="RefSeq" id="WP_078346142.1">
    <property type="nucleotide sequence ID" value="NZ_MBTF01000001.1"/>
</dbReference>
<dbReference type="SUPFAM" id="SSF52172">
    <property type="entry name" value="CheY-like"/>
    <property type="match status" value="1"/>
</dbReference>
<reference evidence="10 11" key="1">
    <citation type="submission" date="2016-07" db="EMBL/GenBank/DDBJ databases">
        <title>Genomic analysis of zinc-resistant bacterium Mucilaginibacter pedocola TBZ30.</title>
        <authorList>
            <person name="Huang J."/>
            <person name="Tang J."/>
        </authorList>
    </citation>
    <scope>NUCLEOTIDE SEQUENCE [LARGE SCALE GENOMIC DNA]</scope>
    <source>
        <strain evidence="10 11">TBZ30</strain>
    </source>
</reference>
<organism evidence="10 11">
    <name type="scientific">Mucilaginibacter pedocola</name>
    <dbReference type="NCBI Taxonomy" id="1792845"/>
    <lineage>
        <taxon>Bacteria</taxon>
        <taxon>Pseudomonadati</taxon>
        <taxon>Bacteroidota</taxon>
        <taxon>Sphingobacteriia</taxon>
        <taxon>Sphingobacteriales</taxon>
        <taxon>Sphingobacteriaceae</taxon>
        <taxon>Mucilaginibacter</taxon>
    </lineage>
</organism>
<feature type="DNA-binding region" description="OmpR/PhoB-type" evidence="7">
    <location>
        <begin position="124"/>
        <end position="224"/>
    </location>
</feature>
<evidence type="ECO:0000259" key="8">
    <source>
        <dbReference type="PROSITE" id="PS50110"/>
    </source>
</evidence>
<dbReference type="CDD" id="cd00383">
    <property type="entry name" value="trans_reg_C"/>
    <property type="match status" value="1"/>
</dbReference>
<evidence type="ECO:0000313" key="10">
    <source>
        <dbReference type="EMBL" id="OOQ61957.1"/>
    </source>
</evidence>
<dbReference type="Gene3D" id="1.10.10.10">
    <property type="entry name" value="Winged helix-like DNA-binding domain superfamily/Winged helix DNA-binding domain"/>
    <property type="match status" value="1"/>
</dbReference>
<name>A0A1S9PLY4_9SPHI</name>